<protein>
    <submittedName>
        <fullName evidence="2">Uncharacterized protein</fullName>
    </submittedName>
</protein>
<evidence type="ECO:0000313" key="2">
    <source>
        <dbReference type="EMBL" id="PQO28700.1"/>
    </source>
</evidence>
<feature type="coiled-coil region" evidence="1">
    <location>
        <begin position="115"/>
        <end position="162"/>
    </location>
</feature>
<organism evidence="2 3">
    <name type="scientific">Blastopirellula marina</name>
    <dbReference type="NCBI Taxonomy" id="124"/>
    <lineage>
        <taxon>Bacteria</taxon>
        <taxon>Pseudomonadati</taxon>
        <taxon>Planctomycetota</taxon>
        <taxon>Planctomycetia</taxon>
        <taxon>Pirellulales</taxon>
        <taxon>Pirellulaceae</taxon>
        <taxon>Blastopirellula</taxon>
    </lineage>
</organism>
<proteinExistence type="predicted"/>
<reference evidence="2 3" key="1">
    <citation type="submission" date="2018-02" db="EMBL/GenBank/DDBJ databases">
        <title>Comparative genomes isolates from brazilian mangrove.</title>
        <authorList>
            <person name="Araujo J.E."/>
            <person name="Taketani R.G."/>
            <person name="Silva M.C.P."/>
            <person name="Loureco M.V."/>
            <person name="Andreote F.D."/>
        </authorList>
    </citation>
    <scope>NUCLEOTIDE SEQUENCE [LARGE SCALE GENOMIC DNA]</scope>
    <source>
        <strain evidence="2 3">NAP PRIS-MGV</strain>
    </source>
</reference>
<dbReference type="EMBL" id="PUIB01000024">
    <property type="protein sequence ID" value="PQO28700.1"/>
    <property type="molecule type" value="Genomic_DNA"/>
</dbReference>
<dbReference type="AlphaFoldDB" id="A0A2S8F988"/>
<dbReference type="Proteomes" id="UP000239388">
    <property type="component" value="Unassembled WGS sequence"/>
</dbReference>
<name>A0A2S8F988_9BACT</name>
<keyword evidence="1" id="KW-0175">Coiled coil</keyword>
<gene>
    <name evidence="2" type="ORF">C5Y98_23235</name>
</gene>
<accession>A0A2S8F988</accession>
<sequence length="371" mass="42072">MSSVSFSRNKTVLAVVLAVLAVPFFSCCVCAPIVAIFIPSEIDEADRLWSDGRKAEAVEIYSRKVEGGAGVANEVILERLVSFYFEQGDKEQAKHYRRIAIENGTDLTLSPDSLQASFEREKKAYEAAKQAQQEKEKQIAIRKAQEQERRIAEKNKTDLERANDFWAEGKRAEAVKIYSVEITRTKPEEIPAVFERLIIYYHENRNGEQVRKVVQIAWQADLRLKFDSDSLQAFYDEESAAYRLRSDLEKQFKDQGLLVEINNHAQMPGKKVILVRLEFRDNLTNSMIKFGAKSDVANILKAVAESGVNCGETTVFGSFPLADKYGNSEKEVVVKATYSGETIARINWSGFLLDNVYEIAESVWMHPAFRD</sequence>
<evidence type="ECO:0000313" key="3">
    <source>
        <dbReference type="Proteomes" id="UP000239388"/>
    </source>
</evidence>
<comment type="caution">
    <text evidence="2">The sequence shown here is derived from an EMBL/GenBank/DDBJ whole genome shotgun (WGS) entry which is preliminary data.</text>
</comment>
<evidence type="ECO:0000256" key="1">
    <source>
        <dbReference type="SAM" id="Coils"/>
    </source>
</evidence>